<dbReference type="GO" id="GO:0044877">
    <property type="term" value="F:protein-containing complex binding"/>
    <property type="evidence" value="ECO:0007669"/>
    <property type="project" value="TreeGrafter"/>
</dbReference>
<dbReference type="InterPro" id="IPR051207">
    <property type="entry name" value="ComplexI_NDUFA9_subunit"/>
</dbReference>
<reference evidence="2 3" key="1">
    <citation type="submission" date="2017-08" db="EMBL/GenBank/DDBJ databases">
        <authorList>
            <person name="de Groot N.N."/>
        </authorList>
    </citation>
    <scope>NUCLEOTIDE SEQUENCE [LARGE SCALE GENOMIC DNA]</scope>
    <source>
        <strain evidence="2 3">USBA 352</strain>
    </source>
</reference>
<gene>
    <name evidence="2" type="ORF">SAMN05421512_110158</name>
</gene>
<accession>A0A285TD77</accession>
<protein>
    <submittedName>
        <fullName evidence="2">NADH dehydrogenase</fullName>
    </submittedName>
</protein>
<dbReference type="Pfam" id="PF01370">
    <property type="entry name" value="Epimerase"/>
    <property type="match status" value="1"/>
</dbReference>
<sequence>MSAASGSKALNGKLVTVFGGSGFVGRHVVRALARRGYRVRVAVRRPDLAEHVQPLGAVGQIMPVQANLRHRWSVDRAVVGADAVVNLVGILYEAGAQTFDAVQSFGPRAVAEAARAAGIDRVVHLSAIGADADSPAAYARSKAAGEQAVLETTPQAVILRPSIVFGPEDDFFNRFASMARMSPVLPLVGGGVTKFQPVFVGDVAEMVARAVDGELSPGTVYELGGPEVLSFRECLETMLKVIRRNRVLVPLPFGLARIQARFLQMLPKPLLTVDQVEMLKVDNVVSEQAEADGRTLKALGIEPRTLAAILPTYLERYREHGQYDANRMTAGPEV</sequence>
<dbReference type="FunFam" id="3.40.50.720:FF:000702">
    <property type="entry name" value="NADH dehydrogenase (Ubiquinone)"/>
    <property type="match status" value="1"/>
</dbReference>
<evidence type="ECO:0000313" key="3">
    <source>
        <dbReference type="Proteomes" id="UP000219331"/>
    </source>
</evidence>
<dbReference type="InterPro" id="IPR036291">
    <property type="entry name" value="NAD(P)-bd_dom_sf"/>
</dbReference>
<dbReference type="RefSeq" id="WP_097175894.1">
    <property type="nucleotide sequence ID" value="NZ_OBML01000010.1"/>
</dbReference>
<dbReference type="OrthoDB" id="9776313at2"/>
<dbReference type="STRING" id="538381.GCA_001696535_03896"/>
<dbReference type="Proteomes" id="UP000219331">
    <property type="component" value="Unassembled WGS sequence"/>
</dbReference>
<keyword evidence="3" id="KW-1185">Reference proteome</keyword>
<feature type="domain" description="NAD-dependent epimerase/dehydratase" evidence="1">
    <location>
        <begin position="15"/>
        <end position="224"/>
    </location>
</feature>
<organism evidence="2 3">
    <name type="scientific">Stappia indica</name>
    <dbReference type="NCBI Taxonomy" id="538381"/>
    <lineage>
        <taxon>Bacteria</taxon>
        <taxon>Pseudomonadati</taxon>
        <taxon>Pseudomonadota</taxon>
        <taxon>Alphaproteobacteria</taxon>
        <taxon>Hyphomicrobiales</taxon>
        <taxon>Stappiaceae</taxon>
        <taxon>Stappia</taxon>
    </lineage>
</organism>
<dbReference type="Gene3D" id="3.40.50.720">
    <property type="entry name" value="NAD(P)-binding Rossmann-like Domain"/>
    <property type="match status" value="1"/>
</dbReference>
<dbReference type="EMBL" id="OBML01000010">
    <property type="protein sequence ID" value="SOC20165.1"/>
    <property type="molecule type" value="Genomic_DNA"/>
</dbReference>
<evidence type="ECO:0000259" key="1">
    <source>
        <dbReference type="Pfam" id="PF01370"/>
    </source>
</evidence>
<name>A0A285TD77_9HYPH</name>
<dbReference type="CDD" id="cd05271">
    <property type="entry name" value="NDUFA9_like_SDR_a"/>
    <property type="match status" value="1"/>
</dbReference>
<dbReference type="AlphaFoldDB" id="A0A285TD77"/>
<dbReference type="InterPro" id="IPR001509">
    <property type="entry name" value="Epimerase_deHydtase"/>
</dbReference>
<evidence type="ECO:0000313" key="2">
    <source>
        <dbReference type="EMBL" id="SOC20165.1"/>
    </source>
</evidence>
<dbReference type="PANTHER" id="PTHR12126">
    <property type="entry name" value="NADH-UBIQUINONE OXIDOREDUCTASE 39 KDA SUBUNIT-RELATED"/>
    <property type="match status" value="1"/>
</dbReference>
<dbReference type="SUPFAM" id="SSF51735">
    <property type="entry name" value="NAD(P)-binding Rossmann-fold domains"/>
    <property type="match status" value="1"/>
</dbReference>
<proteinExistence type="predicted"/>
<dbReference type="PANTHER" id="PTHR12126:SF11">
    <property type="entry name" value="NADH DEHYDROGENASE [UBIQUINONE] 1 ALPHA SUBCOMPLEX SUBUNIT 9, MITOCHONDRIAL"/>
    <property type="match status" value="1"/>
</dbReference>